<dbReference type="AlphaFoldDB" id="A0A5J6LES9"/>
<proteinExistence type="predicted"/>
<sequence length="170" mass="19799">MINENSPKLSDEFLLSDEQKQIYSSAISRAWNHFLKIDDMTLIVLKGHLLIEEQLKLLVDDKMIKPEKIQRISFSQYLSLANAMYELPEDMVWLWGAIRALNQLRNTMAHELTPGDIDKKINLFRSTIPQNEEHTPEYSIKDCIVETWIACMYFTIKNNCSVSPQHPSSR</sequence>
<organism evidence="1 2">
    <name type="scientific">Nitrincola iocasae</name>
    <dbReference type="NCBI Taxonomy" id="2614693"/>
    <lineage>
        <taxon>Bacteria</taxon>
        <taxon>Pseudomonadati</taxon>
        <taxon>Pseudomonadota</taxon>
        <taxon>Gammaproteobacteria</taxon>
        <taxon>Oceanospirillales</taxon>
        <taxon>Oceanospirillaceae</taxon>
        <taxon>Nitrincola</taxon>
    </lineage>
</organism>
<dbReference type="EMBL" id="CP044222">
    <property type="protein sequence ID" value="QEW06883.1"/>
    <property type="molecule type" value="Genomic_DNA"/>
</dbReference>
<name>A0A5J6LES9_9GAMM</name>
<gene>
    <name evidence="1" type="ORF">F5I99_10395</name>
</gene>
<dbReference type="RefSeq" id="WP_151055758.1">
    <property type="nucleotide sequence ID" value="NZ_CP044222.1"/>
</dbReference>
<reference evidence="1 2" key="1">
    <citation type="submission" date="2019-09" db="EMBL/GenBank/DDBJ databases">
        <title>Nitrincola iocasae sp. nov., a bacterium isolated from the sediment collected at a cold seep field in South China Sea.</title>
        <authorList>
            <person name="Zhang H."/>
            <person name="Wang H."/>
            <person name="Li C."/>
        </authorList>
    </citation>
    <scope>NUCLEOTIDE SEQUENCE [LARGE SCALE GENOMIC DNA]</scope>
    <source>
        <strain evidence="1 2">KXZD1103</strain>
    </source>
</reference>
<keyword evidence="2" id="KW-1185">Reference proteome</keyword>
<dbReference type="KEGG" id="nik:F5I99_10395"/>
<evidence type="ECO:0000313" key="2">
    <source>
        <dbReference type="Proteomes" id="UP000325606"/>
    </source>
</evidence>
<evidence type="ECO:0000313" key="1">
    <source>
        <dbReference type="EMBL" id="QEW06883.1"/>
    </source>
</evidence>
<dbReference type="Proteomes" id="UP000325606">
    <property type="component" value="Chromosome"/>
</dbReference>
<accession>A0A5J6LES9</accession>
<protein>
    <submittedName>
        <fullName evidence="1">Uncharacterized protein</fullName>
    </submittedName>
</protein>